<protein>
    <submittedName>
        <fullName evidence="2">Uncharacterized protein</fullName>
    </submittedName>
</protein>
<proteinExistence type="predicted"/>
<feature type="region of interest" description="Disordered" evidence="1">
    <location>
        <begin position="1"/>
        <end position="31"/>
    </location>
</feature>
<evidence type="ECO:0000256" key="1">
    <source>
        <dbReference type="SAM" id="MobiDB-lite"/>
    </source>
</evidence>
<accession>A0AAT9GFN0</accession>
<organism evidence="2">
    <name type="scientific">Sediminibacterium sp. KACHI17</name>
    <dbReference type="NCBI Taxonomy" id="1751071"/>
    <lineage>
        <taxon>Bacteria</taxon>
        <taxon>Pseudomonadati</taxon>
        <taxon>Bacteroidota</taxon>
        <taxon>Chitinophagia</taxon>
        <taxon>Chitinophagales</taxon>
        <taxon>Chitinophagaceae</taxon>
        <taxon>Sediminibacterium</taxon>
    </lineage>
</organism>
<name>A0AAT9GFN0_9BACT</name>
<reference evidence="2" key="1">
    <citation type="submission" date="2024-02" db="EMBL/GenBank/DDBJ databases">
        <title>Sediminibacterium planktonica sp. nov. and Sediminibacterium longus sp. nov., isolated from surface lake and river water.</title>
        <authorList>
            <person name="Watanabe K."/>
            <person name="Takemine S."/>
            <person name="Ishii Y."/>
            <person name="Ogata Y."/>
            <person name="Shindo C."/>
            <person name="Suda W."/>
        </authorList>
    </citation>
    <scope>NUCLEOTIDE SEQUENCE</scope>
    <source>
        <strain evidence="2">KACHI17</strain>
    </source>
</reference>
<dbReference type="AlphaFoldDB" id="A0AAT9GFN0"/>
<evidence type="ECO:0000313" key="2">
    <source>
        <dbReference type="EMBL" id="BFG69318.1"/>
    </source>
</evidence>
<dbReference type="EMBL" id="AP029612">
    <property type="protein sequence ID" value="BFG69318.1"/>
    <property type="molecule type" value="Genomic_DNA"/>
</dbReference>
<sequence>MQGLTQDGDEKEVDDRDSCEAAQEDTPESGSFTFFIDHFGVTKPFRRALLEDGLKKTIVHKQSPEKYPSEIQIWISPITNVKSPALVQADGQEQDHHSVDQKIQGTGTFTNFSHGAKLVCSE</sequence>
<gene>
    <name evidence="2" type="ORF">KACHI17_01990</name>
</gene>